<feature type="non-terminal residue" evidence="1">
    <location>
        <position position="145"/>
    </location>
</feature>
<evidence type="ECO:0000313" key="2">
    <source>
        <dbReference type="Proteomes" id="UP000837857"/>
    </source>
</evidence>
<proteinExistence type="predicted"/>
<organism evidence="1 2">
    <name type="scientific">Iphiclides podalirius</name>
    <name type="common">scarce swallowtail</name>
    <dbReference type="NCBI Taxonomy" id="110791"/>
    <lineage>
        <taxon>Eukaryota</taxon>
        <taxon>Metazoa</taxon>
        <taxon>Ecdysozoa</taxon>
        <taxon>Arthropoda</taxon>
        <taxon>Hexapoda</taxon>
        <taxon>Insecta</taxon>
        <taxon>Pterygota</taxon>
        <taxon>Neoptera</taxon>
        <taxon>Endopterygota</taxon>
        <taxon>Lepidoptera</taxon>
        <taxon>Glossata</taxon>
        <taxon>Ditrysia</taxon>
        <taxon>Papilionoidea</taxon>
        <taxon>Papilionidae</taxon>
        <taxon>Papilioninae</taxon>
        <taxon>Iphiclides</taxon>
    </lineage>
</organism>
<gene>
    <name evidence="1" type="ORF">IPOD504_LOCUS5606</name>
</gene>
<keyword evidence="2" id="KW-1185">Reference proteome</keyword>
<dbReference type="EMBL" id="OW152829">
    <property type="protein sequence ID" value="CAH2047050.1"/>
    <property type="molecule type" value="Genomic_DNA"/>
</dbReference>
<accession>A0ABN8I4V5</accession>
<evidence type="ECO:0000313" key="1">
    <source>
        <dbReference type="EMBL" id="CAH2047050.1"/>
    </source>
</evidence>
<name>A0ABN8I4V5_9NEOP</name>
<sequence>MPESNPIAQGLTLCPDPTTSHNVVAVPCPFLNPDYKVEILMEYPFHMEKQDDGVHFKLESGDTQYTFNVLEKASFDADNLLVGGKESSKEIINFMNNEWKLILETFGKTFFDKAIEYLQIYFNKFFDGVAAQHFINEDLSSYVKQ</sequence>
<protein>
    <submittedName>
        <fullName evidence="1">Uncharacterized protein</fullName>
    </submittedName>
</protein>
<dbReference type="Gene3D" id="3.15.10.30">
    <property type="entry name" value="Haemolymph juvenile hormone binding protein"/>
    <property type="match status" value="1"/>
</dbReference>
<dbReference type="Proteomes" id="UP000837857">
    <property type="component" value="Chromosome 17"/>
</dbReference>
<dbReference type="InterPro" id="IPR038606">
    <property type="entry name" value="To_sf"/>
</dbReference>
<reference evidence="1" key="1">
    <citation type="submission" date="2022-03" db="EMBL/GenBank/DDBJ databases">
        <authorList>
            <person name="Martin H S."/>
        </authorList>
    </citation>
    <scope>NUCLEOTIDE SEQUENCE</scope>
</reference>